<dbReference type="InterPro" id="IPR014284">
    <property type="entry name" value="RNA_pol_sigma-70_dom"/>
</dbReference>
<keyword evidence="3" id="KW-0731">Sigma factor</keyword>
<dbReference type="PANTHER" id="PTHR43133">
    <property type="entry name" value="RNA POLYMERASE ECF-TYPE SIGMA FACTO"/>
    <property type="match status" value="1"/>
</dbReference>
<protein>
    <submittedName>
        <fullName evidence="7">RNA polymerase sigma-70 factor</fullName>
    </submittedName>
</protein>
<dbReference type="SUPFAM" id="SSF88659">
    <property type="entry name" value="Sigma3 and sigma4 domains of RNA polymerase sigma factors"/>
    <property type="match status" value="1"/>
</dbReference>
<dbReference type="Pfam" id="PF04542">
    <property type="entry name" value="Sigma70_r2"/>
    <property type="match status" value="1"/>
</dbReference>
<dbReference type="Gene3D" id="1.10.10.10">
    <property type="entry name" value="Winged helix-like DNA-binding domain superfamily/Winged helix DNA-binding domain"/>
    <property type="match status" value="1"/>
</dbReference>
<comment type="similarity">
    <text evidence="1">Belongs to the sigma-70 factor family. ECF subfamily.</text>
</comment>
<evidence type="ECO:0000256" key="2">
    <source>
        <dbReference type="ARBA" id="ARBA00023015"/>
    </source>
</evidence>
<evidence type="ECO:0000259" key="6">
    <source>
        <dbReference type="Pfam" id="PF08281"/>
    </source>
</evidence>
<dbReference type="InterPro" id="IPR036388">
    <property type="entry name" value="WH-like_DNA-bd_sf"/>
</dbReference>
<dbReference type="InterPro" id="IPR013324">
    <property type="entry name" value="RNA_pol_sigma_r3/r4-like"/>
</dbReference>
<keyword evidence="4" id="KW-0804">Transcription</keyword>
<evidence type="ECO:0000259" key="5">
    <source>
        <dbReference type="Pfam" id="PF04542"/>
    </source>
</evidence>
<comment type="caution">
    <text evidence="7">The sequence shown here is derived from an EMBL/GenBank/DDBJ whole genome shotgun (WGS) entry which is preliminary data.</text>
</comment>
<name>A0ABR7CV74_9BACT</name>
<dbReference type="CDD" id="cd06171">
    <property type="entry name" value="Sigma70_r4"/>
    <property type="match status" value="1"/>
</dbReference>
<proteinExistence type="inferred from homology"/>
<accession>A0ABR7CV74</accession>
<evidence type="ECO:0000256" key="4">
    <source>
        <dbReference type="ARBA" id="ARBA00023163"/>
    </source>
</evidence>
<evidence type="ECO:0000256" key="3">
    <source>
        <dbReference type="ARBA" id="ARBA00023082"/>
    </source>
</evidence>
<keyword evidence="8" id="KW-1185">Reference proteome</keyword>
<dbReference type="InterPro" id="IPR013325">
    <property type="entry name" value="RNA_pol_sigma_r2"/>
</dbReference>
<dbReference type="InterPro" id="IPR013249">
    <property type="entry name" value="RNA_pol_sigma70_r4_t2"/>
</dbReference>
<dbReference type="NCBIfam" id="TIGR02985">
    <property type="entry name" value="Sig70_bacteroi1"/>
    <property type="match status" value="1"/>
</dbReference>
<evidence type="ECO:0000313" key="8">
    <source>
        <dbReference type="Proteomes" id="UP000646484"/>
    </source>
</evidence>
<dbReference type="Pfam" id="PF08281">
    <property type="entry name" value="Sigma70_r4_2"/>
    <property type="match status" value="1"/>
</dbReference>
<dbReference type="EMBL" id="JACOOH010000001">
    <property type="protein sequence ID" value="MBC5619573.1"/>
    <property type="molecule type" value="Genomic_DNA"/>
</dbReference>
<feature type="domain" description="RNA polymerase sigma factor 70 region 4 type 2" evidence="6">
    <location>
        <begin position="120"/>
        <end position="173"/>
    </location>
</feature>
<evidence type="ECO:0000256" key="1">
    <source>
        <dbReference type="ARBA" id="ARBA00010641"/>
    </source>
</evidence>
<keyword evidence="2" id="KW-0805">Transcription regulation</keyword>
<dbReference type="RefSeq" id="WP_099290915.1">
    <property type="nucleotide sequence ID" value="NZ_JACOOH010000001.1"/>
</dbReference>
<dbReference type="InterPro" id="IPR039425">
    <property type="entry name" value="RNA_pol_sigma-70-like"/>
</dbReference>
<dbReference type="Gene3D" id="1.10.1740.10">
    <property type="match status" value="1"/>
</dbReference>
<sequence length="193" mass="23075">MSTVEKERDYFSRMQQGDKCAFEYFFKTYVDMLYAYAMGFCRDQDVAEDLVQEAFVRFWTMREKLSYSESIYGYLQRTVRNICINQKVRERVEEKYRQAVLHSDEDEFCWEDDDELEELRRQLLEAIDRLPEKCREMFILSCVEGLKYQEVADQLGVSINTVKTQVRFGYKKLRSDLNIPGKVLIVLLTILLK</sequence>
<dbReference type="PANTHER" id="PTHR43133:SF46">
    <property type="entry name" value="RNA POLYMERASE SIGMA-70 FACTOR ECF SUBFAMILY"/>
    <property type="match status" value="1"/>
</dbReference>
<feature type="domain" description="RNA polymerase sigma-70 region 2" evidence="5">
    <location>
        <begin position="26"/>
        <end position="90"/>
    </location>
</feature>
<reference evidence="7 8" key="1">
    <citation type="submission" date="2020-08" db="EMBL/GenBank/DDBJ databases">
        <title>Genome public.</title>
        <authorList>
            <person name="Liu C."/>
            <person name="Sun Q."/>
        </authorList>
    </citation>
    <scope>NUCLEOTIDE SEQUENCE [LARGE SCALE GENOMIC DNA]</scope>
    <source>
        <strain evidence="7 8">NSJ-56</strain>
    </source>
</reference>
<gene>
    <name evidence="7" type="ORF">H8S64_00510</name>
</gene>
<dbReference type="Proteomes" id="UP000646484">
    <property type="component" value="Unassembled WGS sequence"/>
</dbReference>
<dbReference type="InterPro" id="IPR007627">
    <property type="entry name" value="RNA_pol_sigma70_r2"/>
</dbReference>
<organism evidence="7 8">
    <name type="scientific">Butyricimonas hominis</name>
    <dbReference type="NCBI Taxonomy" id="2763032"/>
    <lineage>
        <taxon>Bacteria</taxon>
        <taxon>Pseudomonadati</taxon>
        <taxon>Bacteroidota</taxon>
        <taxon>Bacteroidia</taxon>
        <taxon>Bacteroidales</taxon>
        <taxon>Odoribacteraceae</taxon>
        <taxon>Butyricimonas</taxon>
    </lineage>
</organism>
<dbReference type="InterPro" id="IPR014327">
    <property type="entry name" value="RNA_pol_sigma70_bacteroid"/>
</dbReference>
<dbReference type="NCBIfam" id="TIGR02937">
    <property type="entry name" value="sigma70-ECF"/>
    <property type="match status" value="1"/>
</dbReference>
<evidence type="ECO:0000313" key="7">
    <source>
        <dbReference type="EMBL" id="MBC5619573.1"/>
    </source>
</evidence>
<dbReference type="SUPFAM" id="SSF88946">
    <property type="entry name" value="Sigma2 domain of RNA polymerase sigma factors"/>
    <property type="match status" value="1"/>
</dbReference>